<reference evidence="2" key="1">
    <citation type="submission" date="2020-04" db="EMBL/GenBank/DDBJ databases">
        <title>Deep metagenomics examines the oral microbiome during advanced dental caries in children, revealing novel taxa and co-occurrences with host molecules.</title>
        <authorList>
            <person name="Baker J.L."/>
            <person name="Morton J.T."/>
            <person name="Dinis M."/>
            <person name="Alvarez R."/>
            <person name="Tran N.C."/>
            <person name="Knight R."/>
            <person name="Edlund A."/>
        </authorList>
    </citation>
    <scope>NUCLEOTIDE SEQUENCE</scope>
    <source>
        <strain evidence="2">JCVI_38_bin.5</strain>
    </source>
</reference>
<gene>
    <name evidence="2" type="ORF">HXK26_01430</name>
</gene>
<proteinExistence type="predicted"/>
<feature type="region of interest" description="Disordered" evidence="1">
    <location>
        <begin position="1"/>
        <end position="24"/>
    </location>
</feature>
<evidence type="ECO:0000313" key="3">
    <source>
        <dbReference type="Proteomes" id="UP000698335"/>
    </source>
</evidence>
<dbReference type="Proteomes" id="UP000698335">
    <property type="component" value="Unassembled WGS sequence"/>
</dbReference>
<evidence type="ECO:0000256" key="1">
    <source>
        <dbReference type="SAM" id="MobiDB-lite"/>
    </source>
</evidence>
<protein>
    <submittedName>
        <fullName evidence="2">Uncharacterized protein</fullName>
    </submittedName>
</protein>
<sequence length="188" mass="21771">MNTHHMSFKKDGFQNEEQEQKRGGEKNLSSLLTSYFEKTRVTDTSSTNHAALLAWYRVAGIAEKEHTTGVFVVPAKYNQPPKLIVYVDSNSLRIDCMARREVYLQRFATVGHEFSCLEFKLSKYKKKQITADVRLVAEPEKKYYTAPESELTQDQREAIENIVKMLPESYREEGYKAVLASFLRKKCE</sequence>
<evidence type="ECO:0000313" key="2">
    <source>
        <dbReference type="EMBL" id="MBF4807347.1"/>
    </source>
</evidence>
<organism evidence="2 3">
    <name type="scientific">Lancefieldella rimae</name>
    <dbReference type="NCBI Taxonomy" id="1383"/>
    <lineage>
        <taxon>Bacteria</taxon>
        <taxon>Bacillati</taxon>
        <taxon>Actinomycetota</taxon>
        <taxon>Coriobacteriia</taxon>
        <taxon>Coriobacteriales</taxon>
        <taxon>Atopobiaceae</taxon>
        <taxon>Lancefieldella</taxon>
    </lineage>
</organism>
<dbReference type="AlphaFoldDB" id="A0A930W2P9"/>
<dbReference type="EMBL" id="JABZGW010000031">
    <property type="protein sequence ID" value="MBF4807347.1"/>
    <property type="molecule type" value="Genomic_DNA"/>
</dbReference>
<accession>A0A930W2P9</accession>
<feature type="compositionally biased region" description="Basic and acidic residues" evidence="1">
    <location>
        <begin position="8"/>
        <end position="24"/>
    </location>
</feature>
<comment type="caution">
    <text evidence="2">The sequence shown here is derived from an EMBL/GenBank/DDBJ whole genome shotgun (WGS) entry which is preliminary data.</text>
</comment>
<name>A0A930W2P9_9ACTN</name>